<protein>
    <submittedName>
        <fullName evidence="4">Thymidylate synthase</fullName>
    </submittedName>
</protein>
<evidence type="ECO:0000256" key="1">
    <source>
        <dbReference type="ARBA" id="ARBA00022603"/>
    </source>
</evidence>
<proteinExistence type="predicted"/>
<evidence type="ECO:0000256" key="2">
    <source>
        <dbReference type="ARBA" id="ARBA00022679"/>
    </source>
</evidence>
<dbReference type="PANTHER" id="PTHR11548:SF1">
    <property type="entry name" value="THYMIDYLATE SYNTHASE 1"/>
    <property type="match status" value="1"/>
</dbReference>
<evidence type="ECO:0000313" key="5">
    <source>
        <dbReference type="Proteomes" id="UP001324533"/>
    </source>
</evidence>
<dbReference type="InterPro" id="IPR045097">
    <property type="entry name" value="Thymidate_synth/dCMP_Mease"/>
</dbReference>
<keyword evidence="2" id="KW-0808">Transferase</keyword>
<keyword evidence="5" id="KW-1185">Reference proteome</keyword>
<dbReference type="Proteomes" id="UP001324533">
    <property type="component" value="Chromosome"/>
</dbReference>
<gene>
    <name evidence="4" type="ORF">T9R20_06450</name>
</gene>
<name>A0ABZ0VDQ0_9MICO</name>
<dbReference type="InterPro" id="IPR036926">
    <property type="entry name" value="Thymidate_synth/dCMP_Mease_sf"/>
</dbReference>
<dbReference type="InterPro" id="IPR023451">
    <property type="entry name" value="Thymidate_synth/dCMP_Mease_dom"/>
</dbReference>
<dbReference type="Pfam" id="PF00303">
    <property type="entry name" value="Thymidylat_synt"/>
    <property type="match status" value="1"/>
</dbReference>
<dbReference type="RefSeq" id="WP_322411704.1">
    <property type="nucleotide sequence ID" value="NZ_CP139779.1"/>
</dbReference>
<dbReference type="EMBL" id="CP139779">
    <property type="protein sequence ID" value="WQB71594.1"/>
    <property type="molecule type" value="Genomic_DNA"/>
</dbReference>
<keyword evidence="1" id="KW-0489">Methyltransferase</keyword>
<evidence type="ECO:0000259" key="3">
    <source>
        <dbReference type="Pfam" id="PF00303"/>
    </source>
</evidence>
<dbReference type="Gene3D" id="3.30.572.10">
    <property type="entry name" value="Thymidylate synthase/dCMP hydroxymethylase domain"/>
    <property type="match status" value="1"/>
</dbReference>
<feature type="domain" description="Thymidylate synthase/dCMP hydroxymethylase" evidence="3">
    <location>
        <begin position="13"/>
        <end position="232"/>
    </location>
</feature>
<evidence type="ECO:0000313" key="4">
    <source>
        <dbReference type="EMBL" id="WQB71594.1"/>
    </source>
</evidence>
<organism evidence="4 5">
    <name type="scientific">Microbacterium invictum</name>
    <dbReference type="NCBI Taxonomy" id="515415"/>
    <lineage>
        <taxon>Bacteria</taxon>
        <taxon>Bacillati</taxon>
        <taxon>Actinomycetota</taxon>
        <taxon>Actinomycetes</taxon>
        <taxon>Micrococcales</taxon>
        <taxon>Microbacteriaceae</taxon>
        <taxon>Microbacterium</taxon>
    </lineage>
</organism>
<dbReference type="SUPFAM" id="SSF55831">
    <property type="entry name" value="Thymidylate synthase/dCMP hydroxymethylase"/>
    <property type="match status" value="1"/>
</dbReference>
<accession>A0ABZ0VDQ0</accession>
<dbReference type="PANTHER" id="PTHR11548">
    <property type="entry name" value="THYMIDYLATE SYNTHASE 1"/>
    <property type="match status" value="1"/>
</dbReference>
<sequence length="506" mass="56314">MEYRNAQSAFLAQAAEILSRGQMANVRGAVTRELRQVTITLLNPLERCIVIPGRNNNPFAAIYETLWVLSGRNDIGDLVSYLPRAADFSDDGKTWRAGYGPRLRAWHGVDQLTAVVDVLTQDRQSRRAVMSIFDPALDYQPSKDIPCTNWLQFTCRDDVLDLAITVRSNDLMWGFTGINTFEWSVLHEMMSFWTGAQAGSATYFIGSLHLYERHFGRVERMLGNALAEDPYLAGAAPQFMTPLVEFDAALNQWFELEAQARGGRSLDAEALAKVADPLLRDFLTMVNVYWAHQRGEGSHFDLVADLGLRAAGREFLSRDETLSSAPSIDVYLADFVVSLHRVKADAYGDSWKRRGELLSILPNVARKVDRLERLDLERGAPSVSFDTAVDLFVYAVKHRTFLADVESNPGLASWSDGVEGFERVARQYMTGDATIDIEAARSMVLGAYHHVEAQVVGGTNSAAERATAVEALASSAWILLATLARRNPWVVREAAAELVKFADWKD</sequence>
<reference evidence="4 5" key="1">
    <citation type="submission" date="2023-06" db="EMBL/GenBank/DDBJ databases">
        <title>Rock-solubilizing bacteria, Microbacterium invictum, promotes re-establishment of vegetation in rocky wasteland by accelerating rock bio-weathering and reshaping soil bacterial community.</title>
        <authorList>
            <person name="Liu C."/>
        </authorList>
    </citation>
    <scope>NUCLEOTIDE SEQUENCE [LARGE SCALE GENOMIC DNA]</scope>
    <source>
        <strain evidence="4 5">X-18</strain>
    </source>
</reference>